<dbReference type="PANTHER" id="PTHR11946:SF93">
    <property type="entry name" value="VALINE--TRNA LIGASE, CHLOROPLASTIC_MITOCHONDRIAL 2"/>
    <property type="match status" value="1"/>
</dbReference>
<proteinExistence type="predicted"/>
<dbReference type="GO" id="GO:0004832">
    <property type="term" value="F:valine-tRNA ligase activity"/>
    <property type="evidence" value="ECO:0007669"/>
    <property type="project" value="UniProtKB-EC"/>
</dbReference>
<comment type="catalytic activity">
    <reaction evidence="8">
        <text>tRNA(Val) + L-valine + ATP = L-valyl-tRNA(Val) + AMP + diphosphate</text>
        <dbReference type="Rhea" id="RHEA:10704"/>
        <dbReference type="Rhea" id="RHEA-COMP:9672"/>
        <dbReference type="Rhea" id="RHEA-COMP:9708"/>
        <dbReference type="ChEBI" id="CHEBI:30616"/>
        <dbReference type="ChEBI" id="CHEBI:33019"/>
        <dbReference type="ChEBI" id="CHEBI:57762"/>
        <dbReference type="ChEBI" id="CHEBI:78442"/>
        <dbReference type="ChEBI" id="CHEBI:78537"/>
        <dbReference type="ChEBI" id="CHEBI:456215"/>
        <dbReference type="EC" id="6.1.1.9"/>
    </reaction>
</comment>
<dbReference type="PANTHER" id="PTHR11946">
    <property type="entry name" value="VALYL-TRNA SYNTHETASES"/>
    <property type="match status" value="1"/>
</dbReference>
<keyword evidence="3" id="KW-0547">Nucleotide-binding</keyword>
<evidence type="ECO:0000256" key="6">
    <source>
        <dbReference type="ARBA" id="ARBA00023146"/>
    </source>
</evidence>
<evidence type="ECO:0000256" key="7">
    <source>
        <dbReference type="ARBA" id="ARBA00029936"/>
    </source>
</evidence>
<dbReference type="GO" id="GO:0005829">
    <property type="term" value="C:cytosol"/>
    <property type="evidence" value="ECO:0007669"/>
    <property type="project" value="TreeGrafter"/>
</dbReference>
<evidence type="ECO:0000256" key="8">
    <source>
        <dbReference type="ARBA" id="ARBA00047552"/>
    </source>
</evidence>
<dbReference type="GO" id="GO:0005524">
    <property type="term" value="F:ATP binding"/>
    <property type="evidence" value="ECO:0007669"/>
    <property type="project" value="UniProtKB-KW"/>
</dbReference>
<reference evidence="11" key="1">
    <citation type="journal article" date="2021" name="PeerJ">
        <title>Extensive microbial diversity within the chicken gut microbiome revealed by metagenomics and culture.</title>
        <authorList>
            <person name="Gilroy R."/>
            <person name="Ravi A."/>
            <person name="Getino M."/>
            <person name="Pursley I."/>
            <person name="Horton D.L."/>
            <person name="Alikhan N.F."/>
            <person name="Baker D."/>
            <person name="Gharbi K."/>
            <person name="Hall N."/>
            <person name="Watson M."/>
            <person name="Adriaenssens E.M."/>
            <person name="Foster-Nyarko E."/>
            <person name="Jarju S."/>
            <person name="Secka A."/>
            <person name="Antonio M."/>
            <person name="Oren A."/>
            <person name="Chaudhuri R.R."/>
            <person name="La Ragione R."/>
            <person name="Hildebrand F."/>
            <person name="Pallen M.J."/>
        </authorList>
    </citation>
    <scope>NUCLEOTIDE SEQUENCE</scope>
    <source>
        <strain evidence="11">CHK139-4039</strain>
    </source>
</reference>
<reference evidence="11" key="2">
    <citation type="submission" date="2021-09" db="EMBL/GenBank/DDBJ databases">
        <authorList>
            <person name="Gilroy R."/>
        </authorList>
    </citation>
    <scope>NUCLEOTIDE SEQUENCE</scope>
    <source>
        <strain evidence="11">CHK139-4039</strain>
    </source>
</reference>
<sequence length="232" mass="24976">IGRRLAMKLLNASKFALAQGVHAGLIGQLGAVTHDLDRALLAKLADVVEQAGTHMAAYDYAHALRVTESFFWEFTDDYVELVKDRSYGGSGTDDQVSAHVTLATALDVLLRLFAPFTPFVTEEVWSWWRTGSVHRAQWPADEALSHPGSSVDPELLASVAAALTEIRRTKTEAKVSQKTEVASVTIQAPASVVSAIKAAEGDLTAAGRIKSLVTEEAGEEITIADISFVEQD</sequence>
<feature type="chain" id="PRO_5039130842" description="valine--tRNA ligase" evidence="9">
    <location>
        <begin position="19"/>
        <end position="232"/>
    </location>
</feature>
<dbReference type="CDD" id="cd07962">
    <property type="entry name" value="Anticodon_Ia_Val"/>
    <property type="match status" value="1"/>
</dbReference>
<comment type="caution">
    <text evidence="11">The sequence shown here is derived from an EMBL/GenBank/DDBJ whole genome shotgun (WGS) entry which is preliminary data.</text>
</comment>
<dbReference type="SUPFAM" id="SSF47323">
    <property type="entry name" value="Anticodon-binding domain of a subclass of class I aminoacyl-tRNA synthetases"/>
    <property type="match status" value="1"/>
</dbReference>
<accession>A0A9D2UP26</accession>
<gene>
    <name evidence="11" type="ORF">K8V74_10705</name>
</gene>
<evidence type="ECO:0000256" key="5">
    <source>
        <dbReference type="ARBA" id="ARBA00022917"/>
    </source>
</evidence>
<feature type="domain" description="Methionyl/Valyl/Leucyl/Isoleucyl-tRNA synthetase anticodon-binding" evidence="10">
    <location>
        <begin position="37"/>
        <end position="184"/>
    </location>
</feature>
<evidence type="ECO:0000256" key="1">
    <source>
        <dbReference type="ARBA" id="ARBA00013169"/>
    </source>
</evidence>
<evidence type="ECO:0000256" key="9">
    <source>
        <dbReference type="SAM" id="SignalP"/>
    </source>
</evidence>
<dbReference type="InterPro" id="IPR009080">
    <property type="entry name" value="tRNAsynth_Ia_anticodon-bd"/>
</dbReference>
<organism evidence="11 12">
    <name type="scientific">Brevibacterium epidermidis</name>
    <dbReference type="NCBI Taxonomy" id="1698"/>
    <lineage>
        <taxon>Bacteria</taxon>
        <taxon>Bacillati</taxon>
        <taxon>Actinomycetota</taxon>
        <taxon>Actinomycetes</taxon>
        <taxon>Micrococcales</taxon>
        <taxon>Brevibacteriaceae</taxon>
        <taxon>Brevibacterium</taxon>
    </lineage>
</organism>
<evidence type="ECO:0000256" key="3">
    <source>
        <dbReference type="ARBA" id="ARBA00022741"/>
    </source>
</evidence>
<keyword evidence="9" id="KW-0732">Signal</keyword>
<dbReference type="Proteomes" id="UP000743760">
    <property type="component" value="Unassembled WGS sequence"/>
</dbReference>
<protein>
    <recommendedName>
        <fullName evidence="1">valine--tRNA ligase</fullName>
        <ecNumber evidence="1">6.1.1.9</ecNumber>
    </recommendedName>
    <alternativeName>
        <fullName evidence="7">Valyl-tRNA synthetase</fullName>
    </alternativeName>
</protein>
<keyword evidence="4" id="KW-0067">ATP-binding</keyword>
<keyword evidence="5" id="KW-0648">Protein biosynthesis</keyword>
<feature type="signal peptide" evidence="9">
    <location>
        <begin position="1"/>
        <end position="18"/>
    </location>
</feature>
<name>A0A9D2UP26_BREEP</name>
<dbReference type="InterPro" id="IPR033705">
    <property type="entry name" value="Anticodon_Ia_Val"/>
</dbReference>
<keyword evidence="6" id="KW-0030">Aminoacyl-tRNA synthetase</keyword>
<evidence type="ECO:0000256" key="2">
    <source>
        <dbReference type="ARBA" id="ARBA00022598"/>
    </source>
</evidence>
<dbReference type="InterPro" id="IPR002303">
    <property type="entry name" value="Valyl-tRNA_ligase"/>
</dbReference>
<dbReference type="Gene3D" id="1.10.730.10">
    <property type="entry name" value="Isoleucyl-tRNA Synthetase, Domain 1"/>
    <property type="match status" value="1"/>
</dbReference>
<evidence type="ECO:0000313" key="12">
    <source>
        <dbReference type="Proteomes" id="UP000743760"/>
    </source>
</evidence>
<dbReference type="Pfam" id="PF08264">
    <property type="entry name" value="Anticodon_1"/>
    <property type="match status" value="1"/>
</dbReference>
<feature type="non-terminal residue" evidence="11">
    <location>
        <position position="1"/>
    </location>
</feature>
<evidence type="ECO:0000256" key="4">
    <source>
        <dbReference type="ARBA" id="ARBA00022840"/>
    </source>
</evidence>
<evidence type="ECO:0000313" key="11">
    <source>
        <dbReference type="EMBL" id="HJE78398.1"/>
    </source>
</evidence>
<dbReference type="InterPro" id="IPR013155">
    <property type="entry name" value="M/V/L/I-tRNA-synth_anticd-bd"/>
</dbReference>
<dbReference type="AlphaFoldDB" id="A0A9D2UP26"/>
<dbReference type="EMBL" id="DYXR01000330">
    <property type="protein sequence ID" value="HJE78398.1"/>
    <property type="molecule type" value="Genomic_DNA"/>
</dbReference>
<dbReference type="GO" id="GO:0006438">
    <property type="term" value="P:valyl-tRNA aminoacylation"/>
    <property type="evidence" value="ECO:0007669"/>
    <property type="project" value="InterPro"/>
</dbReference>
<keyword evidence="2 11" id="KW-0436">Ligase</keyword>
<evidence type="ECO:0000259" key="10">
    <source>
        <dbReference type="Pfam" id="PF08264"/>
    </source>
</evidence>
<dbReference type="EC" id="6.1.1.9" evidence="1"/>